<dbReference type="PANTHER" id="PTHR42985">
    <property type="entry name" value="SODIUM-COUPLED MONOCARBOXYLATE TRANSPORTER"/>
    <property type="match status" value="1"/>
</dbReference>
<evidence type="ECO:0000256" key="9">
    <source>
        <dbReference type="ARBA" id="ARBA00023136"/>
    </source>
</evidence>
<keyword evidence="3" id="KW-0813">Transport</keyword>
<feature type="transmembrane region" description="Helical" evidence="13">
    <location>
        <begin position="179"/>
        <end position="198"/>
    </location>
</feature>
<feature type="transmembrane region" description="Helical" evidence="13">
    <location>
        <begin position="429"/>
        <end position="453"/>
    </location>
</feature>
<dbReference type="GO" id="GO:0006814">
    <property type="term" value="P:sodium ion transport"/>
    <property type="evidence" value="ECO:0007669"/>
    <property type="project" value="UniProtKB-KW"/>
</dbReference>
<dbReference type="EMBL" id="WJQU01000001">
    <property type="protein sequence ID" value="KAJ6649980.1"/>
    <property type="molecule type" value="Genomic_DNA"/>
</dbReference>
<evidence type="ECO:0000256" key="13">
    <source>
        <dbReference type="SAM" id="Phobius"/>
    </source>
</evidence>
<keyword evidence="10" id="KW-0739">Sodium transport</keyword>
<feature type="transmembrane region" description="Helical" evidence="13">
    <location>
        <begin position="460"/>
        <end position="478"/>
    </location>
</feature>
<feature type="transmembrane region" description="Helical" evidence="13">
    <location>
        <begin position="210"/>
        <end position="231"/>
    </location>
</feature>
<evidence type="ECO:0000256" key="6">
    <source>
        <dbReference type="ARBA" id="ARBA00022989"/>
    </source>
</evidence>
<feature type="transmembrane region" description="Helical" evidence="13">
    <location>
        <begin position="299"/>
        <end position="322"/>
    </location>
</feature>
<feature type="transmembrane region" description="Helical" evidence="13">
    <location>
        <begin position="359"/>
        <end position="383"/>
    </location>
</feature>
<keyword evidence="7" id="KW-0915">Sodium</keyword>
<evidence type="ECO:0000256" key="7">
    <source>
        <dbReference type="ARBA" id="ARBA00023053"/>
    </source>
</evidence>
<keyword evidence="8" id="KW-0406">Ion transport</keyword>
<proteinExistence type="inferred from homology"/>
<name>A0A9Q0NGT2_9DIPT</name>
<dbReference type="AlphaFoldDB" id="A0A9Q0NGT2"/>
<evidence type="ECO:0000313" key="14">
    <source>
        <dbReference type="EMBL" id="KAJ6649980.1"/>
    </source>
</evidence>
<protein>
    <submittedName>
        <fullName evidence="14">Sodium-coupled monocarboxylate transporter 2</fullName>
    </submittedName>
</protein>
<comment type="similarity">
    <text evidence="2 11">Belongs to the sodium:solute symporter (SSF) (TC 2.A.21) family.</text>
</comment>
<feature type="transmembrane region" description="Helical" evidence="13">
    <location>
        <begin position="403"/>
        <end position="423"/>
    </location>
</feature>
<feature type="transmembrane region" description="Helical" evidence="13">
    <location>
        <begin position="14"/>
        <end position="40"/>
    </location>
</feature>
<feature type="transmembrane region" description="Helical" evidence="13">
    <location>
        <begin position="529"/>
        <end position="548"/>
    </location>
</feature>
<keyword evidence="5 13" id="KW-0812">Transmembrane</keyword>
<dbReference type="InterPro" id="IPR001734">
    <property type="entry name" value="Na/solute_symporter"/>
</dbReference>
<dbReference type="PROSITE" id="PS50283">
    <property type="entry name" value="NA_SOLUT_SYMP_3"/>
    <property type="match status" value="1"/>
</dbReference>
<dbReference type="Proteomes" id="UP001151699">
    <property type="component" value="Chromosome A"/>
</dbReference>
<feature type="transmembrane region" description="Helical" evidence="13">
    <location>
        <begin position="116"/>
        <end position="137"/>
    </location>
</feature>
<comment type="caution">
    <text evidence="14">The sequence shown here is derived from an EMBL/GenBank/DDBJ whole genome shotgun (WGS) entry which is preliminary data.</text>
</comment>
<dbReference type="CDD" id="cd11492">
    <property type="entry name" value="SLC5sbd_NIS-SMVT"/>
    <property type="match status" value="1"/>
</dbReference>
<evidence type="ECO:0000313" key="15">
    <source>
        <dbReference type="Proteomes" id="UP001151699"/>
    </source>
</evidence>
<dbReference type="InterPro" id="IPR051163">
    <property type="entry name" value="Sodium:Solute_Symporter_SSF"/>
</dbReference>
<feature type="region of interest" description="Disordered" evidence="12">
    <location>
        <begin position="49"/>
        <end position="70"/>
    </location>
</feature>
<dbReference type="GO" id="GO:0015293">
    <property type="term" value="F:symporter activity"/>
    <property type="evidence" value="ECO:0007669"/>
    <property type="project" value="TreeGrafter"/>
</dbReference>
<evidence type="ECO:0000256" key="10">
    <source>
        <dbReference type="ARBA" id="ARBA00023201"/>
    </source>
</evidence>
<gene>
    <name evidence="14" type="primary">Slc5a12_0</name>
    <name evidence="14" type="ORF">Bhyg_05223</name>
</gene>
<evidence type="ECO:0000256" key="8">
    <source>
        <dbReference type="ARBA" id="ARBA00023065"/>
    </source>
</evidence>
<dbReference type="GO" id="GO:0005886">
    <property type="term" value="C:plasma membrane"/>
    <property type="evidence" value="ECO:0007669"/>
    <property type="project" value="UniProtKB-SubCell"/>
</dbReference>
<sequence length="611" mass="66201">MNENRDENGSGTDFLFTTVDYCIFGAMLVLSATSGTYFGFIRKNKIPEGKDLPSQNDSNKKSKTKKDFGSSSMNEYLLGSRKLKPFPVSMSLIASYISGVTILGTPAEIYNYGSQYWLIVVPIMLMGLVVSTVYLPYLELRFSSTVRTVASVMFVLDEILFLPIIIYVPALAFNQVTGANLYLIGGVVCIVCIFYTIIGGIKAVVHTDAWQVMVMFLSVVVVTAIGTSAIGGPSEVFKRALDGGRLNFFNMSPSMYERHTFWGVLIGGFSYWTSFNSVNQTMVQRYMSLPNLTKAKQSIAMFTIGISLFVSICCYAGVLVFAEFYNCDPTASGLIKADDQLFPVYVMKIVGNLRGLPGLFIAGVFGAALSSLSVVLNSTAAVLLEDIFKGCFNKTPTDRMAGFIVKGSILGLGAVAMLFLFVVEKLGGILGVATSLSAIAAGTTFGIFTLGMLVPWSNNMGAICGAIAGAIMSGWVSLGSQAAVAAGDIIPQKLNVSVEACEAFNATLINFVGHDESEVFPFYRLSFHWINPIGVLSVLIVGTLVSFLSGPRDLKKIDPELISPVIHRLLPQECFNNYGEKSNPRQDTDLTYLRTEETDTDLVATTNQIES</sequence>
<evidence type="ECO:0000256" key="4">
    <source>
        <dbReference type="ARBA" id="ARBA00022475"/>
    </source>
</evidence>
<feature type="transmembrane region" description="Helical" evidence="13">
    <location>
        <begin position="260"/>
        <end position="278"/>
    </location>
</feature>
<dbReference type="Gene3D" id="1.20.1730.10">
    <property type="entry name" value="Sodium/glucose cotransporter"/>
    <property type="match status" value="1"/>
</dbReference>
<feature type="transmembrane region" description="Helical" evidence="13">
    <location>
        <begin position="149"/>
        <end position="173"/>
    </location>
</feature>
<dbReference type="Pfam" id="PF00474">
    <property type="entry name" value="SSF"/>
    <property type="match status" value="1"/>
</dbReference>
<evidence type="ECO:0000256" key="2">
    <source>
        <dbReference type="ARBA" id="ARBA00006434"/>
    </source>
</evidence>
<evidence type="ECO:0000256" key="3">
    <source>
        <dbReference type="ARBA" id="ARBA00022448"/>
    </source>
</evidence>
<evidence type="ECO:0000256" key="12">
    <source>
        <dbReference type="SAM" id="MobiDB-lite"/>
    </source>
</evidence>
<keyword evidence="9 13" id="KW-0472">Membrane</keyword>
<dbReference type="OrthoDB" id="196131at2759"/>
<keyword evidence="6 13" id="KW-1133">Transmembrane helix</keyword>
<organism evidence="14 15">
    <name type="scientific">Pseudolycoriella hygida</name>
    <dbReference type="NCBI Taxonomy" id="35572"/>
    <lineage>
        <taxon>Eukaryota</taxon>
        <taxon>Metazoa</taxon>
        <taxon>Ecdysozoa</taxon>
        <taxon>Arthropoda</taxon>
        <taxon>Hexapoda</taxon>
        <taxon>Insecta</taxon>
        <taxon>Pterygota</taxon>
        <taxon>Neoptera</taxon>
        <taxon>Endopterygota</taxon>
        <taxon>Diptera</taxon>
        <taxon>Nematocera</taxon>
        <taxon>Sciaroidea</taxon>
        <taxon>Sciaridae</taxon>
        <taxon>Pseudolycoriella</taxon>
    </lineage>
</organism>
<keyword evidence="15" id="KW-1185">Reference proteome</keyword>
<comment type="subcellular location">
    <subcellularLocation>
        <location evidence="1">Cell membrane</location>
        <topology evidence="1">Multi-pass membrane protein</topology>
    </subcellularLocation>
</comment>
<reference evidence="14" key="1">
    <citation type="submission" date="2022-07" db="EMBL/GenBank/DDBJ databases">
        <authorList>
            <person name="Trinca V."/>
            <person name="Uliana J.V.C."/>
            <person name="Torres T.T."/>
            <person name="Ward R.J."/>
            <person name="Monesi N."/>
        </authorList>
    </citation>
    <scope>NUCLEOTIDE SEQUENCE</scope>
    <source>
        <strain evidence="14">HSMRA1968</strain>
        <tissue evidence="14">Whole embryos</tissue>
    </source>
</reference>
<dbReference type="PANTHER" id="PTHR42985:SF41">
    <property type="entry name" value="GH19970P-RELATED"/>
    <property type="match status" value="1"/>
</dbReference>
<evidence type="ECO:0000256" key="1">
    <source>
        <dbReference type="ARBA" id="ARBA00004651"/>
    </source>
</evidence>
<feature type="transmembrane region" description="Helical" evidence="13">
    <location>
        <begin position="86"/>
        <end position="104"/>
    </location>
</feature>
<dbReference type="InterPro" id="IPR038377">
    <property type="entry name" value="Na/Glc_symporter_sf"/>
</dbReference>
<accession>A0A9Q0NGT2</accession>
<evidence type="ECO:0000256" key="11">
    <source>
        <dbReference type="RuleBase" id="RU362091"/>
    </source>
</evidence>
<evidence type="ECO:0000256" key="5">
    <source>
        <dbReference type="ARBA" id="ARBA00022692"/>
    </source>
</evidence>
<dbReference type="NCBIfam" id="TIGR00813">
    <property type="entry name" value="sss"/>
    <property type="match status" value="1"/>
</dbReference>
<keyword evidence="4" id="KW-1003">Cell membrane</keyword>